<reference evidence="6 7" key="1">
    <citation type="journal article" date="2011" name="Proc. Natl. Acad. Sci. U.S.A.">
        <title>Comparative genomics of xylose-fermenting fungi for enhanced biofuel production.</title>
        <authorList>
            <person name="Wohlbach D.J."/>
            <person name="Kuo A."/>
            <person name="Sato T.K."/>
            <person name="Potts K.M."/>
            <person name="Salamov A.A."/>
            <person name="LaButti K.M."/>
            <person name="Sun H."/>
            <person name="Clum A."/>
            <person name="Pangilinan J.L."/>
            <person name="Lindquist E.A."/>
            <person name="Lucas S."/>
            <person name="Lapidus A."/>
            <person name="Jin M."/>
            <person name="Gunawan C."/>
            <person name="Balan V."/>
            <person name="Dale B.E."/>
            <person name="Jeffries T.W."/>
            <person name="Zinkel R."/>
            <person name="Barry K.W."/>
            <person name="Grigoriev I.V."/>
            <person name="Gasch A.P."/>
        </authorList>
    </citation>
    <scope>NUCLEOTIDE SEQUENCE [LARGE SCALE GENOMIC DNA]</scope>
    <source>
        <strain evidence="7">ATCC 10573 / BCRC 21748 / CBS 615 / JCM 9827 / NBRC 10315 / NRRL Y-1498 / VKM Y-70</strain>
    </source>
</reference>
<organism evidence="7">
    <name type="scientific">Candida tenuis (strain ATCC 10573 / BCRC 21748 / CBS 615 / JCM 9827 / NBRC 10315 / NRRL Y-1498 / VKM Y-70)</name>
    <name type="common">Yeast</name>
    <name type="synonym">Yamadazyma tenuis</name>
    <dbReference type="NCBI Taxonomy" id="590646"/>
    <lineage>
        <taxon>Eukaryota</taxon>
        <taxon>Fungi</taxon>
        <taxon>Dikarya</taxon>
        <taxon>Ascomycota</taxon>
        <taxon>Saccharomycotina</taxon>
        <taxon>Pichiomycetes</taxon>
        <taxon>Debaryomycetaceae</taxon>
        <taxon>Yamadazyma</taxon>
    </lineage>
</organism>
<dbReference type="PANTHER" id="PTHR12894">
    <property type="entry name" value="CNH DOMAIN CONTAINING"/>
    <property type="match status" value="1"/>
</dbReference>
<comment type="subcellular location">
    <subcellularLocation>
        <location evidence="1">Cytoplasm</location>
    </subcellularLocation>
</comment>
<dbReference type="GO" id="GO:0006914">
    <property type="term" value="P:autophagy"/>
    <property type="evidence" value="ECO:0007669"/>
    <property type="project" value="TreeGrafter"/>
</dbReference>
<dbReference type="PROSITE" id="PS50219">
    <property type="entry name" value="CNH"/>
    <property type="match status" value="1"/>
</dbReference>
<feature type="domain" description="CNH" evidence="5">
    <location>
        <begin position="24"/>
        <end position="300"/>
    </location>
</feature>
<dbReference type="GO" id="GO:0015031">
    <property type="term" value="P:protein transport"/>
    <property type="evidence" value="ECO:0007669"/>
    <property type="project" value="UniProtKB-KW"/>
</dbReference>
<keyword evidence="2" id="KW-0813">Transport</keyword>
<gene>
    <name evidence="6" type="ORF">CANTEDRAFT_93830</name>
</gene>
<dbReference type="AlphaFoldDB" id="G3B6Z3"/>
<dbReference type="GO" id="GO:0034058">
    <property type="term" value="P:endosomal vesicle fusion"/>
    <property type="evidence" value="ECO:0007669"/>
    <property type="project" value="TreeGrafter"/>
</dbReference>
<dbReference type="GO" id="GO:0016020">
    <property type="term" value="C:membrane"/>
    <property type="evidence" value="ECO:0007669"/>
    <property type="project" value="TreeGrafter"/>
</dbReference>
<evidence type="ECO:0000256" key="1">
    <source>
        <dbReference type="ARBA" id="ARBA00004496"/>
    </source>
</evidence>
<name>G3B6Z3_CANTC</name>
<evidence type="ECO:0000256" key="3">
    <source>
        <dbReference type="ARBA" id="ARBA00022490"/>
    </source>
</evidence>
<keyword evidence="4" id="KW-0653">Protein transport</keyword>
<evidence type="ECO:0000259" key="5">
    <source>
        <dbReference type="PROSITE" id="PS50219"/>
    </source>
</evidence>
<accession>G3B6Z3</accession>
<dbReference type="Proteomes" id="UP000000707">
    <property type="component" value="Unassembled WGS sequence"/>
</dbReference>
<dbReference type="GO" id="GO:0005737">
    <property type="term" value="C:cytoplasm"/>
    <property type="evidence" value="ECO:0007669"/>
    <property type="project" value="UniProtKB-SubCell"/>
</dbReference>
<dbReference type="PANTHER" id="PTHR12894:SF27">
    <property type="entry name" value="TRANSFORMING GROWTH FACTOR-BETA RECEPTOR-ASSOCIATED PROTEIN 1"/>
    <property type="match status" value="1"/>
</dbReference>
<dbReference type="HOGENOM" id="CLU_330932_0_0_1"/>
<sequence length="842" mass="95831">MDIKLPTGLYRKRAIVEESSSLRDSEMFSSVSGFGQNLYMGTSTGQLLHYHRFDDSPGFLLISQQHLRNSPITQILVVTKSNRAVALCGGVLYLFSLPELSPLQSGKLRDVEHISLFHQSDIIMVAKDKLRIIRFLGSEVKLVKAVSDISASKAVGHYSNNLITYATLHEYSIVNPEDGNRTPLFEYDTEGKVVPNMVAFQPPDTEKEEILLTIRSDTNTSIGMFISATGDPTRGTLSWINKRYPNGGIAVQWPYVFGIFDDKFIVSSLEDLSIIAEHEIEGTLINIPNPVSVDNEAYSLKGVSAISIDSDLVVFDAKAVYVVYKETAVNLFLEDLISLIKGQSSSISLLENETDPLYNELLFLYLVFNKEFAKLEAFADATYQDLIICLYTGDEGKHAFYRGVERVIDVLRPHLDDHFRAFAFKSIQQTYLKSHQLDLQLIAYSSFDTSTEFIDFVKKDTKSWNSPTDQLNSIIRDLESKNLHTAVLYSYILLKEDEKICSLSVKFLTGEYTDSHHFQLTNLILDSLDKLEDPKIYRDALLEVLRVDSKRGISYIKKHVNGKHKKTHNEIISQVNNLATDEDYAQLKLEVIENSYRDKSASAEELLEHLLGMLKSPNEVAVNNFGILYQTYLIENTFGTHKPISSWVGFLQSIMDTTECRNFIEIYLKTFEILNFTGTSHLSELEFVGDNSIYDFFRCCFTDDDKVSGLLDFRDYFSAEFYCIYGKPPYPPHKYYVCEDLKPIDGYKHLLQKVFHTYKTNENNQAIRHFINTYGGIYTPGEIIDMLPSNLSLAYVQDYFINVLTRLEGQHRSLVIKKLFSKLDAKSSNLLFTDLATNNNLT</sequence>
<dbReference type="InterPro" id="IPR032914">
    <property type="entry name" value="Vam6/VPS39/TRAP1"/>
</dbReference>
<dbReference type="eggNOG" id="KOG2063">
    <property type="taxonomic scope" value="Eukaryota"/>
</dbReference>
<evidence type="ECO:0000313" key="6">
    <source>
        <dbReference type="EMBL" id="EGV63055.1"/>
    </source>
</evidence>
<proteinExistence type="predicted"/>
<dbReference type="InterPro" id="IPR001180">
    <property type="entry name" value="CNH_dom"/>
</dbReference>
<dbReference type="OrthoDB" id="5325112at2759"/>
<evidence type="ECO:0000256" key="4">
    <source>
        <dbReference type="ARBA" id="ARBA00022927"/>
    </source>
</evidence>
<evidence type="ECO:0000256" key="2">
    <source>
        <dbReference type="ARBA" id="ARBA00022448"/>
    </source>
</evidence>
<evidence type="ECO:0000313" key="7">
    <source>
        <dbReference type="Proteomes" id="UP000000707"/>
    </source>
</evidence>
<dbReference type="EMBL" id="GL996524">
    <property type="protein sequence ID" value="EGV63055.1"/>
    <property type="molecule type" value="Genomic_DNA"/>
</dbReference>
<dbReference type="STRING" id="590646.G3B6Z3"/>
<keyword evidence="7" id="KW-1185">Reference proteome</keyword>
<keyword evidence="3" id="KW-0963">Cytoplasm</keyword>
<protein>
    <recommendedName>
        <fullName evidence="5">CNH domain-containing protein</fullName>
    </recommendedName>
</protein>